<dbReference type="Pfam" id="PF02358">
    <property type="entry name" value="Trehalose_PPase"/>
    <property type="match status" value="1"/>
</dbReference>
<dbReference type="InterPro" id="IPR003337">
    <property type="entry name" value="Trehalose_PPase"/>
</dbReference>
<dbReference type="InterPro" id="IPR036412">
    <property type="entry name" value="HAD-like_sf"/>
</dbReference>
<evidence type="ECO:0000256" key="4">
    <source>
        <dbReference type="RuleBase" id="RU361117"/>
    </source>
</evidence>
<dbReference type="AlphaFoldDB" id="A0A9X2KFR1"/>
<dbReference type="InterPro" id="IPR006379">
    <property type="entry name" value="HAD-SF_hydro_IIB"/>
</dbReference>
<keyword evidence="3 4" id="KW-0378">Hydrolase</keyword>
<keyword evidence="4" id="KW-0479">Metal-binding</keyword>
<dbReference type="Gene3D" id="3.30.70.1020">
    <property type="entry name" value="Trehalose-6-phosphate phosphatase related protein, domain 2"/>
    <property type="match status" value="1"/>
</dbReference>
<dbReference type="EMBL" id="JALHBS010000081">
    <property type="protein sequence ID" value="MCP3056064.1"/>
    <property type="molecule type" value="Genomic_DNA"/>
</dbReference>
<evidence type="ECO:0000256" key="1">
    <source>
        <dbReference type="ARBA" id="ARBA00005199"/>
    </source>
</evidence>
<organism evidence="5 6">
    <name type="scientific">Aurantimonas marianensis</name>
    <dbReference type="NCBI Taxonomy" id="2920428"/>
    <lineage>
        <taxon>Bacteria</taxon>
        <taxon>Pseudomonadati</taxon>
        <taxon>Pseudomonadota</taxon>
        <taxon>Alphaproteobacteria</taxon>
        <taxon>Hyphomicrobiales</taxon>
        <taxon>Aurantimonadaceae</taxon>
        <taxon>Aurantimonas</taxon>
    </lineage>
</organism>
<dbReference type="GO" id="GO:0046872">
    <property type="term" value="F:metal ion binding"/>
    <property type="evidence" value="ECO:0007669"/>
    <property type="project" value="UniProtKB-KW"/>
</dbReference>
<evidence type="ECO:0000256" key="3">
    <source>
        <dbReference type="ARBA" id="ARBA00022801"/>
    </source>
</evidence>
<comment type="pathway">
    <text evidence="1 4">Glycan biosynthesis; trehalose biosynthesis.</text>
</comment>
<reference evidence="5" key="1">
    <citation type="submission" date="2022-03" db="EMBL/GenBank/DDBJ databases">
        <title>Aurantimonas Liuensis sp. Nov., isolated from the hadal seawater of the Mariana Trench.</title>
        <authorList>
            <person name="Liu R."/>
        </authorList>
    </citation>
    <scope>NUCLEOTIDE SEQUENCE</scope>
    <source>
        <strain evidence="5">LRZ36</strain>
    </source>
</reference>
<dbReference type="PANTHER" id="PTHR43768">
    <property type="entry name" value="TREHALOSE 6-PHOSPHATE PHOSPHATASE"/>
    <property type="match status" value="1"/>
</dbReference>
<dbReference type="SUPFAM" id="SSF56784">
    <property type="entry name" value="HAD-like"/>
    <property type="match status" value="1"/>
</dbReference>
<dbReference type="Gene3D" id="3.40.50.1000">
    <property type="entry name" value="HAD superfamily/HAD-like"/>
    <property type="match status" value="1"/>
</dbReference>
<keyword evidence="4" id="KW-0460">Magnesium</keyword>
<dbReference type="GO" id="GO:0004805">
    <property type="term" value="F:trehalose-phosphatase activity"/>
    <property type="evidence" value="ECO:0007669"/>
    <property type="project" value="UniProtKB-EC"/>
</dbReference>
<keyword evidence="6" id="KW-1185">Reference proteome</keyword>
<comment type="catalytic activity">
    <reaction evidence="4">
        <text>alpha,alpha-trehalose 6-phosphate + H2O = alpha,alpha-trehalose + phosphate</text>
        <dbReference type="Rhea" id="RHEA:23420"/>
        <dbReference type="ChEBI" id="CHEBI:15377"/>
        <dbReference type="ChEBI" id="CHEBI:16551"/>
        <dbReference type="ChEBI" id="CHEBI:43474"/>
        <dbReference type="ChEBI" id="CHEBI:58429"/>
        <dbReference type="EC" id="3.1.3.12"/>
    </reaction>
</comment>
<dbReference type="EC" id="3.1.3.12" evidence="4"/>
<dbReference type="Proteomes" id="UP001155220">
    <property type="component" value="Unassembled WGS sequence"/>
</dbReference>
<evidence type="ECO:0000313" key="5">
    <source>
        <dbReference type="EMBL" id="MCP3056064.1"/>
    </source>
</evidence>
<dbReference type="PANTHER" id="PTHR43768:SF3">
    <property type="entry name" value="TREHALOSE 6-PHOSPHATE PHOSPHATASE"/>
    <property type="match status" value="1"/>
</dbReference>
<dbReference type="NCBIfam" id="TIGR01484">
    <property type="entry name" value="HAD-SF-IIB"/>
    <property type="match status" value="1"/>
</dbReference>
<gene>
    <name evidence="5" type="primary">otsB</name>
    <name evidence="5" type="ORF">MJ956_13050</name>
</gene>
<dbReference type="GO" id="GO:0005992">
    <property type="term" value="P:trehalose biosynthetic process"/>
    <property type="evidence" value="ECO:0007669"/>
    <property type="project" value="InterPro"/>
</dbReference>
<evidence type="ECO:0000256" key="2">
    <source>
        <dbReference type="ARBA" id="ARBA00008770"/>
    </source>
</evidence>
<proteinExistence type="inferred from homology"/>
<dbReference type="InterPro" id="IPR023214">
    <property type="entry name" value="HAD_sf"/>
</dbReference>
<accession>A0A9X2KFR1</accession>
<protein>
    <recommendedName>
        <fullName evidence="4">Trehalose 6-phosphate phosphatase</fullName>
        <ecNumber evidence="4">3.1.3.12</ecNumber>
    </recommendedName>
</protein>
<comment type="function">
    <text evidence="4">Removes the phosphate from trehalose 6-phosphate to produce free trehalose.</text>
</comment>
<comment type="caution">
    <text evidence="5">The sequence shown here is derived from an EMBL/GenBank/DDBJ whole genome shotgun (WGS) entry which is preliminary data.</text>
</comment>
<dbReference type="NCBIfam" id="TIGR00685">
    <property type="entry name" value="T6PP"/>
    <property type="match status" value="1"/>
</dbReference>
<name>A0A9X2KFR1_9HYPH</name>
<evidence type="ECO:0000313" key="6">
    <source>
        <dbReference type="Proteomes" id="UP001155220"/>
    </source>
</evidence>
<dbReference type="RefSeq" id="WP_253964887.1">
    <property type="nucleotide sequence ID" value="NZ_JALHBS010000081.1"/>
</dbReference>
<comment type="cofactor">
    <cofactor evidence="4">
        <name>Mg(2+)</name>
        <dbReference type="ChEBI" id="CHEBI:18420"/>
    </cofactor>
</comment>
<sequence length="241" mass="25706">MSLPPLIDPHRHAVFVDFDGTLVELVDDPQAVAIAPAALERLEALQAALGGALAVVSGRRIADLDRFLAPMRFAAAGVHGLERRVRPDGATERLAGPEVLDDVREKLGGPLRDNPRLKLEDKGTALVLHYRTAPDLKAVAERAMAEATAGRHDLNVMNGDNIVEVHPTGMDKGKALAAMMRDAPFAGRVPVYVGDDTTDEFALKHVRDAGGVSVKVGDKRSVAEFRLAGVAAVHRWLAASA</sequence>
<comment type="similarity">
    <text evidence="2 4">Belongs to the trehalose phosphatase family.</text>
</comment>
<dbReference type="InterPro" id="IPR044651">
    <property type="entry name" value="OTSB-like"/>
</dbReference>
<dbReference type="CDD" id="cd01627">
    <property type="entry name" value="HAD_TPP"/>
    <property type="match status" value="1"/>
</dbReference>